<accession>A0ABP0UFB8</accession>
<dbReference type="EMBL" id="OZ019895">
    <property type="protein sequence ID" value="CAK9220112.1"/>
    <property type="molecule type" value="Genomic_DNA"/>
</dbReference>
<reference evidence="2" key="1">
    <citation type="submission" date="2024-02" db="EMBL/GenBank/DDBJ databases">
        <authorList>
            <consortium name="ELIXIR-Norway"/>
            <consortium name="Elixir Norway"/>
        </authorList>
    </citation>
    <scope>NUCLEOTIDE SEQUENCE</scope>
</reference>
<gene>
    <name evidence="2" type="ORF">CSSPTR1EN2_LOCUS15181</name>
</gene>
<keyword evidence="3" id="KW-1185">Reference proteome</keyword>
<feature type="compositionally biased region" description="Basic residues" evidence="1">
    <location>
        <begin position="1"/>
        <end position="10"/>
    </location>
</feature>
<protein>
    <submittedName>
        <fullName evidence="2">Uncharacterized protein</fullName>
    </submittedName>
</protein>
<evidence type="ECO:0000256" key="1">
    <source>
        <dbReference type="SAM" id="MobiDB-lite"/>
    </source>
</evidence>
<sequence>MSAKERHHVSTRCAMSAKQRRPAALDLHCQQKTAGSRNGPGGCNRKSRVVATARNVVQRKQDEREATDTQV</sequence>
<dbReference type="Proteomes" id="UP001497512">
    <property type="component" value="Chromosome 3"/>
</dbReference>
<proteinExistence type="predicted"/>
<feature type="region of interest" description="Disordered" evidence="1">
    <location>
        <begin position="1"/>
        <end position="24"/>
    </location>
</feature>
<evidence type="ECO:0000313" key="2">
    <source>
        <dbReference type="EMBL" id="CAK9220112.1"/>
    </source>
</evidence>
<name>A0ABP0UFB8_9BRYO</name>
<organism evidence="2 3">
    <name type="scientific">Sphagnum troendelagicum</name>
    <dbReference type="NCBI Taxonomy" id="128251"/>
    <lineage>
        <taxon>Eukaryota</taxon>
        <taxon>Viridiplantae</taxon>
        <taxon>Streptophyta</taxon>
        <taxon>Embryophyta</taxon>
        <taxon>Bryophyta</taxon>
        <taxon>Sphagnophytina</taxon>
        <taxon>Sphagnopsida</taxon>
        <taxon>Sphagnales</taxon>
        <taxon>Sphagnaceae</taxon>
        <taxon>Sphagnum</taxon>
    </lineage>
</organism>
<evidence type="ECO:0000313" key="3">
    <source>
        <dbReference type="Proteomes" id="UP001497512"/>
    </source>
</evidence>